<evidence type="ECO:0000313" key="3">
    <source>
        <dbReference type="Proteomes" id="UP000278351"/>
    </source>
</evidence>
<reference evidence="2 3" key="1">
    <citation type="submission" date="2018-11" db="EMBL/GenBank/DDBJ databases">
        <title>Chitinophaga lutea sp.nov., isolate from arsenic contaminated soil.</title>
        <authorList>
            <person name="Zong Y."/>
        </authorList>
    </citation>
    <scope>NUCLEOTIDE SEQUENCE [LARGE SCALE GENOMIC DNA]</scope>
    <source>
        <strain evidence="2 3">ZY74</strain>
    </source>
</reference>
<organism evidence="2 3">
    <name type="scientific">Chitinophaga lutea</name>
    <dbReference type="NCBI Taxonomy" id="2488634"/>
    <lineage>
        <taxon>Bacteria</taxon>
        <taxon>Pseudomonadati</taxon>
        <taxon>Bacteroidota</taxon>
        <taxon>Chitinophagia</taxon>
        <taxon>Chitinophagales</taxon>
        <taxon>Chitinophagaceae</taxon>
        <taxon>Chitinophaga</taxon>
    </lineage>
</organism>
<proteinExistence type="predicted"/>
<dbReference type="InterPro" id="IPR000595">
    <property type="entry name" value="cNMP-bd_dom"/>
</dbReference>
<dbReference type="Pfam" id="PF00027">
    <property type="entry name" value="cNMP_binding"/>
    <property type="match status" value="1"/>
</dbReference>
<comment type="caution">
    <text evidence="2">The sequence shown here is derived from an EMBL/GenBank/DDBJ whole genome shotgun (WGS) entry which is preliminary data.</text>
</comment>
<dbReference type="EMBL" id="RPDH01000001">
    <property type="protein sequence ID" value="RPE12521.1"/>
    <property type="molecule type" value="Genomic_DNA"/>
</dbReference>
<dbReference type="CDD" id="cd00038">
    <property type="entry name" value="CAP_ED"/>
    <property type="match status" value="1"/>
</dbReference>
<evidence type="ECO:0000313" key="2">
    <source>
        <dbReference type="EMBL" id="RPE12521.1"/>
    </source>
</evidence>
<dbReference type="SUPFAM" id="SSF51206">
    <property type="entry name" value="cAMP-binding domain-like"/>
    <property type="match status" value="1"/>
</dbReference>
<dbReference type="Proteomes" id="UP000278351">
    <property type="component" value="Unassembled WGS sequence"/>
</dbReference>
<dbReference type="PROSITE" id="PS50042">
    <property type="entry name" value="CNMP_BINDING_3"/>
    <property type="match status" value="1"/>
</dbReference>
<gene>
    <name evidence="2" type="ORF">EGT74_02915</name>
</gene>
<dbReference type="Gene3D" id="2.60.120.10">
    <property type="entry name" value="Jelly Rolls"/>
    <property type="match status" value="1"/>
</dbReference>
<name>A0A3N4Q4V5_9BACT</name>
<evidence type="ECO:0000259" key="1">
    <source>
        <dbReference type="PROSITE" id="PS50042"/>
    </source>
</evidence>
<accession>A0A3N4Q4V5</accession>
<dbReference type="InterPro" id="IPR014710">
    <property type="entry name" value="RmlC-like_jellyroll"/>
</dbReference>
<dbReference type="InterPro" id="IPR018490">
    <property type="entry name" value="cNMP-bd_dom_sf"/>
</dbReference>
<sequence length="192" mass="22504">MNTDQFFRKIRTYYDISAAAELAWTNLLQEKTYKKGDNFVSEGQHPRKVGFVVKGLFSQNYIADSGEVVIKYFFPEERMAGSMGAMLSGKPSVFYIAAIEDTTVLEYDFFEFRKLFASHPDIAQFYIHYNDRHWIVEKEPLEIILRAETAAKRYDDFLRKYPNLEKRLKKHHIASYLGVTPTQLSRIFFANK</sequence>
<dbReference type="AlphaFoldDB" id="A0A3N4Q4V5"/>
<keyword evidence="3" id="KW-1185">Reference proteome</keyword>
<protein>
    <submittedName>
        <fullName evidence="2">Crp/Fnr family transcriptional regulator</fullName>
    </submittedName>
</protein>
<dbReference type="RefSeq" id="WP_123845033.1">
    <property type="nucleotide sequence ID" value="NZ_RPDH01000001.1"/>
</dbReference>
<dbReference type="OrthoDB" id="9152304at2"/>
<feature type="domain" description="Cyclic nucleotide-binding" evidence="1">
    <location>
        <begin position="12"/>
        <end position="124"/>
    </location>
</feature>